<feature type="transmembrane region" description="Helical" evidence="7">
    <location>
        <begin position="80"/>
        <end position="108"/>
    </location>
</feature>
<comment type="subcellular location">
    <subcellularLocation>
        <location evidence="1">Cell membrane</location>
        <topology evidence="1">Multi-pass membrane protein</topology>
    </subcellularLocation>
</comment>
<comment type="caution">
    <text evidence="8">The sequence shown here is derived from an EMBL/GenBank/DDBJ whole genome shotgun (WGS) entry which is preliminary data.</text>
</comment>
<comment type="similarity">
    <text evidence="2">Belongs to the chromate ion transporter (CHR) (TC 2.A.51) family.</text>
</comment>
<protein>
    <submittedName>
        <fullName evidence="8">Chromate transporter</fullName>
    </submittedName>
</protein>
<dbReference type="Proteomes" id="UP001597318">
    <property type="component" value="Unassembled WGS sequence"/>
</dbReference>
<feature type="transmembrane region" description="Helical" evidence="7">
    <location>
        <begin position="296"/>
        <end position="317"/>
    </location>
</feature>
<feature type="transmembrane region" description="Helical" evidence="7">
    <location>
        <begin position="329"/>
        <end position="346"/>
    </location>
</feature>
<feature type="transmembrane region" description="Helical" evidence="7">
    <location>
        <begin position="378"/>
        <end position="393"/>
    </location>
</feature>
<keyword evidence="3" id="KW-1003">Cell membrane</keyword>
<feature type="transmembrane region" description="Helical" evidence="7">
    <location>
        <begin position="147"/>
        <end position="178"/>
    </location>
</feature>
<dbReference type="NCBIfam" id="TIGR00937">
    <property type="entry name" value="2A51"/>
    <property type="match status" value="1"/>
</dbReference>
<keyword evidence="6 7" id="KW-0472">Membrane</keyword>
<feature type="transmembrane region" description="Helical" evidence="7">
    <location>
        <begin position="231"/>
        <end position="249"/>
    </location>
</feature>
<evidence type="ECO:0000313" key="8">
    <source>
        <dbReference type="EMBL" id="MFD2214794.1"/>
    </source>
</evidence>
<feature type="transmembrane region" description="Helical" evidence="7">
    <location>
        <begin position="269"/>
        <end position="289"/>
    </location>
</feature>
<evidence type="ECO:0000256" key="6">
    <source>
        <dbReference type="ARBA" id="ARBA00023136"/>
    </source>
</evidence>
<dbReference type="InterPro" id="IPR003370">
    <property type="entry name" value="Chromate_transpt"/>
</dbReference>
<reference evidence="9" key="1">
    <citation type="journal article" date="2019" name="Int. J. Syst. Evol. Microbiol.">
        <title>The Global Catalogue of Microorganisms (GCM) 10K type strain sequencing project: providing services to taxonomists for standard genome sequencing and annotation.</title>
        <authorList>
            <consortium name="The Broad Institute Genomics Platform"/>
            <consortium name="The Broad Institute Genome Sequencing Center for Infectious Disease"/>
            <person name="Wu L."/>
            <person name="Ma J."/>
        </authorList>
    </citation>
    <scope>NUCLEOTIDE SEQUENCE [LARGE SCALE GENOMIC DNA]</scope>
    <source>
        <strain evidence="9">CGMCC 1.15474</strain>
    </source>
</reference>
<proteinExistence type="inferred from homology"/>
<dbReference type="PANTHER" id="PTHR33567:SF3">
    <property type="entry name" value="CHROMATE ION TRANSPORTER (EUROFUNG)"/>
    <property type="match status" value="1"/>
</dbReference>
<dbReference type="Pfam" id="PF02417">
    <property type="entry name" value="Chromate_transp"/>
    <property type="match status" value="2"/>
</dbReference>
<evidence type="ECO:0000256" key="3">
    <source>
        <dbReference type="ARBA" id="ARBA00022475"/>
    </source>
</evidence>
<dbReference type="PANTHER" id="PTHR33567">
    <property type="entry name" value="CHROMATE ION TRANSPORTER (EUROFUNG)"/>
    <property type="match status" value="1"/>
</dbReference>
<evidence type="ECO:0000256" key="4">
    <source>
        <dbReference type="ARBA" id="ARBA00022692"/>
    </source>
</evidence>
<evidence type="ECO:0000256" key="1">
    <source>
        <dbReference type="ARBA" id="ARBA00004651"/>
    </source>
</evidence>
<feature type="transmembrane region" description="Helical" evidence="7">
    <location>
        <begin position="114"/>
        <end position="135"/>
    </location>
</feature>
<keyword evidence="5 7" id="KW-1133">Transmembrane helix</keyword>
<name>A0ABW5BZH8_9BACI</name>
<feature type="transmembrane region" description="Helical" evidence="7">
    <location>
        <begin position="198"/>
        <end position="216"/>
    </location>
</feature>
<evidence type="ECO:0000256" key="2">
    <source>
        <dbReference type="ARBA" id="ARBA00005262"/>
    </source>
</evidence>
<sequence>MKKKISFKALLEILFISTRLGLTSFGGPVAHLGYFHNEYIRRRKWLDEKSYADLVALCQFLPGPASSQVGIGIGVMRAGVLGGIVSFIGFTLPSVIALIVFALILQGIDVADAGWIHGLKIVAVAVVAHAIVGMAQKLTPDLKRKTLALLALVSTLLWQTAFTQVGVILIAAFIGFLLYKENNDSDDADLQVPISKRFALVCLSLFFGLLVLLPILRETTALNWIAMFDSFYRSGSLVFGGGHVVLPLLEREFVPTGWMTEEAFLAGYGAAQAVPGPLFTFAAYLGAVMNGWQGGLLATIAIFLPAFLLIFGTLPFWDTLRRNPKIKGALMGVNAAVVGILISAFYQPIWTSSILTPIDFAFAAILFTMLVYYKLSPWIIVIVGAIGGSLLTLI</sequence>
<evidence type="ECO:0000313" key="9">
    <source>
        <dbReference type="Proteomes" id="UP001597318"/>
    </source>
</evidence>
<dbReference type="InterPro" id="IPR014047">
    <property type="entry name" value="Chr_Tranpt_l_chain"/>
</dbReference>
<keyword evidence="9" id="KW-1185">Reference proteome</keyword>
<dbReference type="EMBL" id="JBHUIK010000003">
    <property type="protein sequence ID" value="MFD2214794.1"/>
    <property type="molecule type" value="Genomic_DNA"/>
</dbReference>
<gene>
    <name evidence="8" type="ORF">ACFSKK_13980</name>
</gene>
<dbReference type="RefSeq" id="WP_379052140.1">
    <property type="nucleotide sequence ID" value="NZ_JBHUIK010000003.1"/>
</dbReference>
<organism evidence="8 9">
    <name type="scientific">Metabacillus endolithicus</name>
    <dbReference type="NCBI Taxonomy" id="1535204"/>
    <lineage>
        <taxon>Bacteria</taxon>
        <taxon>Bacillati</taxon>
        <taxon>Bacillota</taxon>
        <taxon>Bacilli</taxon>
        <taxon>Bacillales</taxon>
        <taxon>Bacillaceae</taxon>
        <taxon>Metabacillus</taxon>
    </lineage>
</organism>
<accession>A0ABW5BZH8</accession>
<keyword evidence="4 7" id="KW-0812">Transmembrane</keyword>
<evidence type="ECO:0000256" key="5">
    <source>
        <dbReference type="ARBA" id="ARBA00022989"/>
    </source>
</evidence>
<dbReference type="PIRSF" id="PIRSF004810">
    <property type="entry name" value="ChrA"/>
    <property type="match status" value="1"/>
</dbReference>
<evidence type="ECO:0000256" key="7">
    <source>
        <dbReference type="SAM" id="Phobius"/>
    </source>
</evidence>